<feature type="transmembrane region" description="Helical" evidence="7">
    <location>
        <begin position="95"/>
        <end position="114"/>
    </location>
</feature>
<feature type="transmembrane region" description="Helical" evidence="7">
    <location>
        <begin position="156"/>
        <end position="177"/>
    </location>
</feature>
<evidence type="ECO:0000256" key="4">
    <source>
        <dbReference type="ARBA" id="ARBA00022692"/>
    </source>
</evidence>
<evidence type="ECO:0000256" key="1">
    <source>
        <dbReference type="ARBA" id="ARBA00004141"/>
    </source>
</evidence>
<dbReference type="Pfam" id="PF00083">
    <property type="entry name" value="Sugar_tr"/>
    <property type="match status" value="1"/>
</dbReference>
<proteinExistence type="inferred from homology"/>
<dbReference type="Proteomes" id="UP000011086">
    <property type="component" value="Unassembled WGS sequence"/>
</dbReference>
<feature type="transmembrane region" description="Helical" evidence="7">
    <location>
        <begin position="120"/>
        <end position="144"/>
    </location>
</feature>
<dbReference type="GO" id="GO:0022857">
    <property type="term" value="F:transmembrane transporter activity"/>
    <property type="evidence" value="ECO:0007669"/>
    <property type="project" value="InterPro"/>
</dbReference>
<dbReference type="SUPFAM" id="SSF103473">
    <property type="entry name" value="MFS general substrate transporter"/>
    <property type="match status" value="1"/>
</dbReference>
<dbReference type="PROSITE" id="PS50850">
    <property type="entry name" value="MFS"/>
    <property type="match status" value="1"/>
</dbReference>
<dbReference type="InterPro" id="IPR020846">
    <property type="entry name" value="MFS_dom"/>
</dbReference>
<dbReference type="Gene3D" id="1.20.1250.20">
    <property type="entry name" value="MFS general substrate transporter like domains"/>
    <property type="match status" value="1"/>
</dbReference>
<reference evidence="9" key="1">
    <citation type="journal article" date="2012" name="PLoS Genet.">
        <title>Comparative analysis of the genomes of two field isolates of the rice blast fungus Magnaporthe oryzae.</title>
        <authorList>
            <person name="Xue M."/>
            <person name="Yang J."/>
            <person name="Li Z."/>
            <person name="Hu S."/>
            <person name="Yao N."/>
            <person name="Dean R.A."/>
            <person name="Zhao W."/>
            <person name="Shen M."/>
            <person name="Zhang H."/>
            <person name="Li C."/>
            <person name="Liu L."/>
            <person name="Cao L."/>
            <person name="Xu X."/>
            <person name="Xing Y."/>
            <person name="Hsiang T."/>
            <person name="Zhang Z."/>
            <person name="Xu J.R."/>
            <person name="Peng Y.L."/>
        </authorList>
    </citation>
    <scope>NUCLEOTIDE SEQUENCE</scope>
    <source>
        <strain evidence="9">Y34</strain>
    </source>
</reference>
<dbReference type="InterPro" id="IPR036259">
    <property type="entry name" value="MFS_trans_sf"/>
</dbReference>
<feature type="non-terminal residue" evidence="9">
    <location>
        <position position="186"/>
    </location>
</feature>
<evidence type="ECO:0000259" key="8">
    <source>
        <dbReference type="PROSITE" id="PS50850"/>
    </source>
</evidence>
<dbReference type="PANTHER" id="PTHR23501:SF12">
    <property type="entry name" value="MAJOR FACILITATOR SUPERFAMILY (MFS) PROFILE DOMAIN-CONTAINING PROTEIN-RELATED"/>
    <property type="match status" value="1"/>
</dbReference>
<keyword evidence="3" id="KW-0813">Transport</keyword>
<gene>
    <name evidence="9" type="ORF">OOU_Y34scaffold01155g1</name>
</gene>
<sequence>MYICRTFFTVSSEIRAISKMRLKTGSEITECEGSSFLTVSNSGYNVSNTSNAQTRIFSVLGRDDLLAWVVLAYPAVAMCIMPLCRRLSLLADLKLQFYIHSIVFVVGVVVSGTAKDMNAVILGRAISGAGGAGLYHGLLLYGIIYASPDNTLSTKTVIDICFVLGLFLGPVITGAFADSYTATWRW</sequence>
<accession>A0AA97NLP2</accession>
<evidence type="ECO:0000256" key="2">
    <source>
        <dbReference type="ARBA" id="ARBA00007520"/>
    </source>
</evidence>
<dbReference type="GO" id="GO:0005886">
    <property type="term" value="C:plasma membrane"/>
    <property type="evidence" value="ECO:0007669"/>
    <property type="project" value="TreeGrafter"/>
</dbReference>
<feature type="domain" description="Major facilitator superfamily (MFS) profile" evidence="8">
    <location>
        <begin position="1"/>
        <end position="186"/>
    </location>
</feature>
<organism evidence="9">
    <name type="scientific">Pyricularia oryzae (strain Y34)</name>
    <name type="common">Rice blast fungus</name>
    <name type="synonym">Magnaporthe oryzae</name>
    <dbReference type="NCBI Taxonomy" id="1143189"/>
    <lineage>
        <taxon>Eukaryota</taxon>
        <taxon>Fungi</taxon>
        <taxon>Dikarya</taxon>
        <taxon>Ascomycota</taxon>
        <taxon>Pezizomycotina</taxon>
        <taxon>Sordariomycetes</taxon>
        <taxon>Sordariomycetidae</taxon>
        <taxon>Magnaporthales</taxon>
        <taxon>Pyriculariaceae</taxon>
        <taxon>Pyricularia</taxon>
    </lineage>
</organism>
<keyword evidence="5 7" id="KW-1133">Transmembrane helix</keyword>
<dbReference type="AlphaFoldDB" id="A0AA97NLP2"/>
<comment type="subcellular location">
    <subcellularLocation>
        <location evidence="1">Membrane</location>
        <topology evidence="1">Multi-pass membrane protein</topology>
    </subcellularLocation>
</comment>
<dbReference type="EMBL" id="JH793837">
    <property type="protein sequence ID" value="ELQ32451.1"/>
    <property type="molecule type" value="Genomic_DNA"/>
</dbReference>
<dbReference type="InterPro" id="IPR005828">
    <property type="entry name" value="MFS_sugar_transport-like"/>
</dbReference>
<evidence type="ECO:0000256" key="6">
    <source>
        <dbReference type="ARBA" id="ARBA00023136"/>
    </source>
</evidence>
<evidence type="ECO:0000313" key="9">
    <source>
        <dbReference type="EMBL" id="ELQ32451.1"/>
    </source>
</evidence>
<comment type="similarity">
    <text evidence="2">Belongs to the major facilitator superfamily. TCR/Tet family.</text>
</comment>
<feature type="transmembrane region" description="Helical" evidence="7">
    <location>
        <begin position="65"/>
        <end position="83"/>
    </location>
</feature>
<keyword evidence="6 7" id="KW-0472">Membrane</keyword>
<protein>
    <recommendedName>
        <fullName evidence="8">Major facilitator superfamily (MFS) profile domain-containing protein</fullName>
    </recommendedName>
</protein>
<evidence type="ECO:0000256" key="3">
    <source>
        <dbReference type="ARBA" id="ARBA00022448"/>
    </source>
</evidence>
<dbReference type="PANTHER" id="PTHR23501">
    <property type="entry name" value="MAJOR FACILITATOR SUPERFAMILY"/>
    <property type="match status" value="1"/>
</dbReference>
<evidence type="ECO:0000256" key="7">
    <source>
        <dbReference type="SAM" id="Phobius"/>
    </source>
</evidence>
<keyword evidence="4 7" id="KW-0812">Transmembrane</keyword>
<evidence type="ECO:0000256" key="5">
    <source>
        <dbReference type="ARBA" id="ARBA00022989"/>
    </source>
</evidence>
<name>A0AA97NLP2_PYRO3</name>